<dbReference type="GO" id="GO:0005813">
    <property type="term" value="C:centrosome"/>
    <property type="evidence" value="ECO:0007669"/>
    <property type="project" value="TreeGrafter"/>
</dbReference>
<evidence type="ECO:0000256" key="2">
    <source>
        <dbReference type="ARBA" id="ARBA00004230"/>
    </source>
</evidence>
<evidence type="ECO:0000256" key="4">
    <source>
        <dbReference type="ARBA" id="ARBA00009316"/>
    </source>
</evidence>
<keyword evidence="14" id="KW-0966">Cell projection</keyword>
<organism evidence="20 21">
    <name type="scientific">Anas platyrhynchos</name>
    <name type="common">Mallard</name>
    <name type="synonym">Anas boschas</name>
    <dbReference type="NCBI Taxonomy" id="8839"/>
    <lineage>
        <taxon>Eukaryota</taxon>
        <taxon>Metazoa</taxon>
        <taxon>Chordata</taxon>
        <taxon>Craniata</taxon>
        <taxon>Vertebrata</taxon>
        <taxon>Euteleostomi</taxon>
        <taxon>Archelosauria</taxon>
        <taxon>Archosauria</taxon>
        <taxon>Dinosauria</taxon>
        <taxon>Saurischia</taxon>
        <taxon>Theropoda</taxon>
        <taxon>Coelurosauria</taxon>
        <taxon>Aves</taxon>
        <taxon>Neognathae</taxon>
        <taxon>Galloanserae</taxon>
        <taxon>Anseriformes</taxon>
        <taxon>Anatidae</taxon>
        <taxon>Anatinae</taxon>
        <taxon>Anas</taxon>
    </lineage>
</organism>
<comment type="subcellular location">
    <subcellularLocation>
        <location evidence="2">Cell projection</location>
        <location evidence="2">Cilium</location>
        <location evidence="2">Flagellum</location>
    </subcellularLocation>
    <subcellularLocation>
        <location evidence="1">Cytoplasm</location>
        <location evidence="1">Cytoskeleton</location>
        <location evidence="1">Microtubule organizing center</location>
        <location evidence="1">Centrosome</location>
        <location evidence="1">Centriole</location>
    </subcellularLocation>
    <subcellularLocation>
        <location evidence="3">Cytoplasm</location>
        <location evidence="3">Cytoskeleton</location>
        <location evidence="3">Spindle pole</location>
    </subcellularLocation>
</comment>
<dbReference type="InterPro" id="IPR026099">
    <property type="entry name" value="Odf2-rel"/>
</dbReference>
<feature type="region of interest" description="Disordered" evidence="19">
    <location>
        <begin position="24"/>
        <end position="44"/>
    </location>
</feature>
<feature type="coiled-coil region" evidence="18">
    <location>
        <begin position="436"/>
        <end position="463"/>
    </location>
</feature>
<evidence type="ECO:0000256" key="8">
    <source>
        <dbReference type="ARBA" id="ARBA00022782"/>
    </source>
</evidence>
<dbReference type="GO" id="GO:1902017">
    <property type="term" value="P:regulation of cilium assembly"/>
    <property type="evidence" value="ECO:0007669"/>
    <property type="project" value="TreeGrafter"/>
</dbReference>
<evidence type="ECO:0000256" key="12">
    <source>
        <dbReference type="ARBA" id="ARBA00023069"/>
    </source>
</evidence>
<proteinExistence type="inferred from homology"/>
<keyword evidence="12" id="KW-0969">Cilium</keyword>
<keyword evidence="8" id="KW-0221">Differentiation</keyword>
<dbReference type="PANTHER" id="PTHR23162">
    <property type="entry name" value="OUTER DENSE FIBER OF SPERM TAILS 2"/>
    <property type="match status" value="1"/>
</dbReference>
<evidence type="ECO:0000256" key="5">
    <source>
        <dbReference type="ARBA" id="ARBA00022473"/>
    </source>
</evidence>
<comment type="similarity">
    <text evidence="4">Belongs to the ODF2 family.</text>
</comment>
<feature type="coiled-coil region" evidence="18">
    <location>
        <begin position="111"/>
        <end position="249"/>
    </location>
</feature>
<dbReference type="GO" id="GO:0007283">
    <property type="term" value="P:spermatogenesis"/>
    <property type="evidence" value="ECO:0007669"/>
    <property type="project" value="UniProtKB-KW"/>
</dbReference>
<keyword evidence="7" id="KW-0493">Microtubule</keyword>
<keyword evidence="11 18" id="KW-0175">Coiled coil</keyword>
<dbReference type="Ensembl" id="ENSAPLT00020021363.1">
    <property type="protein sequence ID" value="ENSAPLP00020019769.1"/>
    <property type="gene ID" value="ENSAPLG00020013969.1"/>
</dbReference>
<dbReference type="PANTHER" id="PTHR23162:SF8">
    <property type="entry name" value="OUTER DENSE FIBER PROTEIN 2"/>
    <property type="match status" value="1"/>
</dbReference>
<evidence type="ECO:0000313" key="20">
    <source>
        <dbReference type="Ensembl" id="ENSAPLP00020019769.1"/>
    </source>
</evidence>
<dbReference type="Proteomes" id="UP000694400">
    <property type="component" value="Chromosome 19"/>
</dbReference>
<feature type="coiled-coil region" evidence="18">
    <location>
        <begin position="496"/>
        <end position="777"/>
    </location>
</feature>
<sequence>MKNRSSSPPLHVHVDENTPVHVHIKKGQKTTPQKQKQKMRGNTVNARRTVQVKTKAPWMPPGKTSVLESTYKWEGPTHRLEITPPDSEKMLSVLRLSDLSTDEEDAVCCKMNEYEKKIDSLMNAVGTLKNEVRRQHKDLSRKEELNEVTQELVETEHENTLLRRNIERIMEEKDLTVLQKKYLQQEKECLMSKLSEVERDGEAAARQIHALKNTIGRLNLEKHMSSSDINTLTRQKELLLQKLSTFEETNRTLRELLRVQHNREVSNTILEQQGVLLKRLADSDAEKVVMLTCLSVLGLSRCNAKYLQATGLRFLCLSLSSVSGKLIAALGSTGMRIIFPVVCFFLPLQNLERNEAQHKAEVELIKEQLKELRQKADHDKEALKKALRAQKERAERSEEYAEQLTVQLAEKDSYVGEALSTLESWRSRYNKVVKDKSDLELEIVTLNSRMADLLEQQTTLEDRMREDRDALMDKLHQQTTETTSFKMENERLKASVVPMEEKLNQAQMEVQQLKNSVRNYEGLIETYKSQVLKTRMEADEVTAKLEKCDKENKTLKDEMNKEIELARKQFQNQLAELEKLPEILRITETQLAKCQDQLQSYEKKNVDLSVIIADLRQRIELQGDKMDVTRERYQSAQEEKKQLTLKVEELERKLETTSAQNIEFLQVIAKREESIHQCQLRLEEKTRECSSLARQLEMAIEDAKRQVEQTRERATARERAAQSKMLDLETQLSRIKTELNQLRRNKDDAERRYESRLQDLKDRLEQSESTNRSMQNYVQFLKSSYANVFGESALLGSPGRSRSSP</sequence>
<evidence type="ECO:0000256" key="16">
    <source>
        <dbReference type="ARBA" id="ARBA00041830"/>
    </source>
</evidence>
<feature type="coiled-coil region" evidence="18">
    <location>
        <begin position="348"/>
        <end position="407"/>
    </location>
</feature>
<reference evidence="20" key="3">
    <citation type="submission" date="2025-09" db="UniProtKB">
        <authorList>
            <consortium name="Ensembl"/>
        </authorList>
    </citation>
    <scope>IDENTIFICATION</scope>
</reference>
<reference evidence="20" key="1">
    <citation type="submission" date="2019-08" db="EMBL/GenBank/DDBJ databases">
        <title>Three high-quality genomes provides insights into domestication of ducks.</title>
        <authorList>
            <person name="Hou Z.C."/>
            <person name="Zhu F."/>
            <person name="Yin Z.T."/>
            <person name="Zhang F."/>
        </authorList>
    </citation>
    <scope>NUCLEOTIDE SEQUENCE [LARGE SCALE GENOMIC DNA]</scope>
</reference>
<evidence type="ECO:0000313" key="21">
    <source>
        <dbReference type="Proteomes" id="UP000694400"/>
    </source>
</evidence>
<keyword evidence="10" id="KW-0744">Spermatogenesis</keyword>
<evidence type="ECO:0000256" key="15">
    <source>
        <dbReference type="ARBA" id="ARBA00040458"/>
    </source>
</evidence>
<dbReference type="GO" id="GO:0005814">
    <property type="term" value="C:centriole"/>
    <property type="evidence" value="ECO:0007669"/>
    <property type="project" value="UniProtKB-SubCell"/>
</dbReference>
<evidence type="ECO:0000256" key="10">
    <source>
        <dbReference type="ARBA" id="ARBA00022871"/>
    </source>
</evidence>
<reference evidence="20" key="2">
    <citation type="submission" date="2025-08" db="UniProtKB">
        <authorList>
            <consortium name="Ensembl"/>
        </authorList>
    </citation>
    <scope>IDENTIFICATION</scope>
</reference>
<keyword evidence="6" id="KW-0963">Cytoplasm</keyword>
<evidence type="ECO:0000256" key="13">
    <source>
        <dbReference type="ARBA" id="ARBA00023212"/>
    </source>
</evidence>
<dbReference type="GO" id="GO:0005874">
    <property type="term" value="C:microtubule"/>
    <property type="evidence" value="ECO:0007669"/>
    <property type="project" value="UniProtKB-KW"/>
</dbReference>
<dbReference type="GO" id="GO:0030154">
    <property type="term" value="P:cell differentiation"/>
    <property type="evidence" value="ECO:0007669"/>
    <property type="project" value="UniProtKB-KW"/>
</dbReference>
<evidence type="ECO:0000256" key="14">
    <source>
        <dbReference type="ARBA" id="ARBA00023273"/>
    </source>
</evidence>
<evidence type="ECO:0000256" key="9">
    <source>
        <dbReference type="ARBA" id="ARBA00022846"/>
    </source>
</evidence>
<dbReference type="AlphaFoldDB" id="A0A8B9TEC3"/>
<accession>A0A8B9TEC3</accession>
<evidence type="ECO:0000256" key="1">
    <source>
        <dbReference type="ARBA" id="ARBA00004114"/>
    </source>
</evidence>
<keyword evidence="13" id="KW-0206">Cytoskeleton</keyword>
<evidence type="ECO:0000256" key="3">
    <source>
        <dbReference type="ARBA" id="ARBA00004647"/>
    </source>
</evidence>
<evidence type="ECO:0000256" key="7">
    <source>
        <dbReference type="ARBA" id="ARBA00022701"/>
    </source>
</evidence>
<evidence type="ECO:0000256" key="17">
    <source>
        <dbReference type="ARBA" id="ARBA00043200"/>
    </source>
</evidence>
<dbReference type="GO" id="GO:0031514">
    <property type="term" value="C:motile cilium"/>
    <property type="evidence" value="ECO:0007669"/>
    <property type="project" value="UniProtKB-SubCell"/>
</dbReference>
<name>A0A8B9TEC3_ANAPL</name>
<keyword evidence="9" id="KW-0282">Flagellum</keyword>
<evidence type="ECO:0000256" key="6">
    <source>
        <dbReference type="ARBA" id="ARBA00022490"/>
    </source>
</evidence>
<evidence type="ECO:0000256" key="18">
    <source>
        <dbReference type="SAM" id="Coils"/>
    </source>
</evidence>
<protein>
    <recommendedName>
        <fullName evidence="15">Outer dense fiber protein 2</fullName>
    </recommendedName>
    <alternativeName>
        <fullName evidence="16">Cenexin</fullName>
    </alternativeName>
    <alternativeName>
        <fullName evidence="17">Outer dense fiber of sperm tails protein 2</fullName>
    </alternativeName>
</protein>
<evidence type="ECO:0000256" key="11">
    <source>
        <dbReference type="ARBA" id="ARBA00023054"/>
    </source>
</evidence>
<evidence type="ECO:0000256" key="19">
    <source>
        <dbReference type="SAM" id="MobiDB-lite"/>
    </source>
</evidence>
<dbReference type="GO" id="GO:0000922">
    <property type="term" value="C:spindle pole"/>
    <property type="evidence" value="ECO:0007669"/>
    <property type="project" value="UniProtKB-SubCell"/>
</dbReference>
<keyword evidence="5" id="KW-0217">Developmental protein</keyword>